<organism evidence="1 2">
    <name type="scientific">Schizopora paradoxa</name>
    <dbReference type="NCBI Taxonomy" id="27342"/>
    <lineage>
        <taxon>Eukaryota</taxon>
        <taxon>Fungi</taxon>
        <taxon>Dikarya</taxon>
        <taxon>Basidiomycota</taxon>
        <taxon>Agaricomycotina</taxon>
        <taxon>Agaricomycetes</taxon>
        <taxon>Hymenochaetales</taxon>
        <taxon>Schizoporaceae</taxon>
        <taxon>Schizopora</taxon>
    </lineage>
</organism>
<dbReference type="Proteomes" id="UP000053477">
    <property type="component" value="Unassembled WGS sequence"/>
</dbReference>
<dbReference type="InterPro" id="IPR021109">
    <property type="entry name" value="Peptidase_aspartic_dom_sf"/>
</dbReference>
<dbReference type="InParanoid" id="A0A0H2RCV6"/>
<reference evidence="1 2" key="1">
    <citation type="submission" date="2015-04" db="EMBL/GenBank/DDBJ databases">
        <title>Complete genome sequence of Schizopora paradoxa KUC8140, a cosmopolitan wood degrader in East Asia.</title>
        <authorList>
            <consortium name="DOE Joint Genome Institute"/>
            <person name="Min B."/>
            <person name="Park H."/>
            <person name="Jang Y."/>
            <person name="Kim J.-J."/>
            <person name="Kim K.H."/>
            <person name="Pangilinan J."/>
            <person name="Lipzen A."/>
            <person name="Riley R."/>
            <person name="Grigoriev I.V."/>
            <person name="Spatafora J.W."/>
            <person name="Choi I.-G."/>
        </authorList>
    </citation>
    <scope>NUCLEOTIDE SEQUENCE [LARGE SCALE GENOMIC DNA]</scope>
    <source>
        <strain evidence="1 2">KUC8140</strain>
    </source>
</reference>
<dbReference type="Gene3D" id="2.40.70.10">
    <property type="entry name" value="Acid Proteases"/>
    <property type="match status" value="1"/>
</dbReference>
<proteinExistence type="predicted"/>
<name>A0A0H2RCV6_9AGAM</name>
<dbReference type="EMBL" id="KQ086145">
    <property type="protein sequence ID" value="KLO07353.1"/>
    <property type="molecule type" value="Genomic_DNA"/>
</dbReference>
<gene>
    <name evidence="1" type="ORF">SCHPADRAFT_917267</name>
</gene>
<dbReference type="Pfam" id="PF08284">
    <property type="entry name" value="RVP_2"/>
    <property type="match status" value="1"/>
</dbReference>
<keyword evidence="2" id="KW-1185">Reference proteome</keyword>
<accession>A0A0H2RCV6</accession>
<dbReference type="AlphaFoldDB" id="A0A0H2RCV6"/>
<dbReference type="STRING" id="27342.A0A0H2RCV6"/>
<dbReference type="OrthoDB" id="1750432at2759"/>
<protein>
    <submittedName>
        <fullName evidence="1">Uncharacterized protein</fullName>
    </submittedName>
</protein>
<sequence length="210" mass="23462">MHYLRNILSMCSFFTTRNTVRFKDFVGKSPRCVVIKVLTNGSEVVALLGTGSRADFILLNLADQLKLSRSKLEKPLKVQLAVSGSVSYVNYSTNVHFAYQEIGTHKVMLTMNPSQIVIGSTTATPLTGPDVATIQSRAAELAEPTLEALHTELMEYATPICKEVIDTPLPPLRAINHQTPLINKMKTYSWRPSKCSEPLKPLRREKRKAY</sequence>
<evidence type="ECO:0000313" key="2">
    <source>
        <dbReference type="Proteomes" id="UP000053477"/>
    </source>
</evidence>
<evidence type="ECO:0000313" key="1">
    <source>
        <dbReference type="EMBL" id="KLO07353.1"/>
    </source>
</evidence>
<dbReference type="CDD" id="cd00303">
    <property type="entry name" value="retropepsin_like"/>
    <property type="match status" value="1"/>
</dbReference>